<dbReference type="InterPro" id="IPR039535">
    <property type="entry name" value="ASST-like"/>
</dbReference>
<dbReference type="PANTHER" id="PTHR35340">
    <property type="entry name" value="PQQ ENZYME REPEAT PROTEIN-RELATED"/>
    <property type="match status" value="1"/>
</dbReference>
<reference evidence="1 2" key="1">
    <citation type="submission" date="2014-05" db="EMBL/GenBank/DDBJ databases">
        <title>Draft genome sequence of a rare smut relative, Tilletiaria anomala UBC 951.</title>
        <authorList>
            <consortium name="DOE Joint Genome Institute"/>
            <person name="Toome M."/>
            <person name="Kuo A."/>
            <person name="Henrissat B."/>
            <person name="Lipzen A."/>
            <person name="Tritt A."/>
            <person name="Yoshinaga Y."/>
            <person name="Zane M."/>
            <person name="Barry K."/>
            <person name="Grigoriev I.V."/>
            <person name="Spatafora J.W."/>
            <person name="Aimea M.C."/>
        </authorList>
    </citation>
    <scope>NUCLEOTIDE SEQUENCE [LARGE SCALE GENOMIC DNA]</scope>
    <source>
        <strain evidence="1 2">UBC 951</strain>
    </source>
</reference>
<dbReference type="InParanoid" id="A0A066VL22"/>
<protein>
    <recommendedName>
        <fullName evidence="3">Fucose-specific lectin</fullName>
    </recommendedName>
</protein>
<dbReference type="OMA" id="TELHAWR"/>
<evidence type="ECO:0008006" key="3">
    <source>
        <dbReference type="Google" id="ProtNLM"/>
    </source>
</evidence>
<dbReference type="RefSeq" id="XP_013241967.1">
    <property type="nucleotide sequence ID" value="XM_013386513.1"/>
</dbReference>
<accession>A0A066VL22</accession>
<keyword evidence="2" id="KW-1185">Reference proteome</keyword>
<organism evidence="1 2">
    <name type="scientific">Tilletiaria anomala (strain ATCC 24038 / CBS 436.72 / UBC 951)</name>
    <dbReference type="NCBI Taxonomy" id="1037660"/>
    <lineage>
        <taxon>Eukaryota</taxon>
        <taxon>Fungi</taxon>
        <taxon>Dikarya</taxon>
        <taxon>Basidiomycota</taxon>
        <taxon>Ustilaginomycotina</taxon>
        <taxon>Exobasidiomycetes</taxon>
        <taxon>Georgefischeriales</taxon>
        <taxon>Tilletiariaceae</taxon>
        <taxon>Tilletiaria</taxon>
    </lineage>
</organism>
<evidence type="ECO:0000313" key="1">
    <source>
        <dbReference type="EMBL" id="KDN42186.1"/>
    </source>
</evidence>
<proteinExistence type="predicted"/>
<sequence>NFHRDTYQGDPVLIYWQGSSNGNFGTGRNYVLNESYGIIANFTSAVEPGSDFHEFRLTANDTALVTRYPYVSGKDISGIGAGGYSNATILDGCFDEVNVTQGDTIFSWCASTGGVNFAESYAEPSESPTSNDTAWDWFHPNTVSKDQLGNYLLSGRHVQSLYYIASNGTILWRLGGKASNFTGNGTSFAWQHDALFLGEGNYTATRQIGLFDNEATAWASNGTRSIGKIIELNMTSMTASLLHSFNNPSTLTLLSQGGGSFHSTGRVVMGYGQLPYIAEYESSGTAVAVMQLGNAATTQGYRAAKRYWTGRPTTAPSVVFVNSTVAVSWNGATELHAWRL</sequence>
<dbReference type="GeneID" id="25262137"/>
<comment type="caution">
    <text evidence="1">The sequence shown here is derived from an EMBL/GenBank/DDBJ whole genome shotgun (WGS) entry which is preliminary data.</text>
</comment>
<evidence type="ECO:0000313" key="2">
    <source>
        <dbReference type="Proteomes" id="UP000027361"/>
    </source>
</evidence>
<dbReference type="HOGENOM" id="CLU_018249_2_0_1"/>
<dbReference type="EMBL" id="JMSN01000072">
    <property type="protein sequence ID" value="KDN42186.1"/>
    <property type="molecule type" value="Genomic_DNA"/>
</dbReference>
<dbReference type="OrthoDB" id="5427350at2759"/>
<dbReference type="PANTHER" id="PTHR35340:SF5">
    <property type="entry name" value="ASST-DOMAIN-CONTAINING PROTEIN"/>
    <property type="match status" value="1"/>
</dbReference>
<feature type="non-terminal residue" evidence="1">
    <location>
        <position position="1"/>
    </location>
</feature>
<dbReference type="STRING" id="1037660.A0A066VL22"/>
<name>A0A066VL22_TILAU</name>
<dbReference type="Pfam" id="PF14269">
    <property type="entry name" value="Arylsulfotran_2"/>
    <property type="match status" value="1"/>
</dbReference>
<dbReference type="Proteomes" id="UP000027361">
    <property type="component" value="Unassembled WGS sequence"/>
</dbReference>
<feature type="non-terminal residue" evidence="1">
    <location>
        <position position="340"/>
    </location>
</feature>
<dbReference type="AlphaFoldDB" id="A0A066VL22"/>
<dbReference type="InterPro" id="IPR053143">
    <property type="entry name" value="Arylsulfate_ST"/>
</dbReference>
<gene>
    <name evidence="1" type="ORF">K437DRAFT_216461</name>
</gene>